<evidence type="ECO:0000313" key="3">
    <source>
        <dbReference type="Proteomes" id="UP000323632"/>
    </source>
</evidence>
<evidence type="ECO:0000256" key="1">
    <source>
        <dbReference type="SAM" id="MobiDB-lite"/>
    </source>
</evidence>
<dbReference type="Proteomes" id="UP000323632">
    <property type="component" value="Unassembled WGS sequence"/>
</dbReference>
<organism evidence="2 3">
    <name type="scientific">Taibaiella lutea</name>
    <dbReference type="NCBI Taxonomy" id="2608001"/>
    <lineage>
        <taxon>Bacteria</taxon>
        <taxon>Pseudomonadati</taxon>
        <taxon>Bacteroidota</taxon>
        <taxon>Chitinophagia</taxon>
        <taxon>Chitinophagales</taxon>
        <taxon>Chitinophagaceae</taxon>
        <taxon>Taibaiella</taxon>
    </lineage>
</organism>
<gene>
    <name evidence="2" type="ORF">F0919_08890</name>
</gene>
<keyword evidence="3" id="KW-1185">Reference proteome</keyword>
<protein>
    <submittedName>
        <fullName evidence="2">Uncharacterized protein</fullName>
    </submittedName>
</protein>
<proteinExistence type="predicted"/>
<dbReference type="EMBL" id="VWSH01000002">
    <property type="protein sequence ID" value="KAA5534719.1"/>
    <property type="molecule type" value="Genomic_DNA"/>
</dbReference>
<feature type="compositionally biased region" description="Acidic residues" evidence="1">
    <location>
        <begin position="221"/>
        <end position="233"/>
    </location>
</feature>
<name>A0A5M6CNJ5_9BACT</name>
<dbReference type="RefSeq" id="WP_150032398.1">
    <property type="nucleotide sequence ID" value="NZ_VWSH01000002.1"/>
</dbReference>
<reference evidence="2 3" key="1">
    <citation type="submission" date="2019-09" db="EMBL/GenBank/DDBJ databases">
        <title>Genome sequence and assembly of Taibaiella sp.</title>
        <authorList>
            <person name="Chhetri G."/>
        </authorList>
    </citation>
    <scope>NUCLEOTIDE SEQUENCE [LARGE SCALE GENOMIC DNA]</scope>
    <source>
        <strain evidence="2 3">KVB11</strain>
    </source>
</reference>
<evidence type="ECO:0000313" key="2">
    <source>
        <dbReference type="EMBL" id="KAA5534719.1"/>
    </source>
</evidence>
<dbReference type="AlphaFoldDB" id="A0A5M6CNJ5"/>
<feature type="region of interest" description="Disordered" evidence="1">
    <location>
        <begin position="208"/>
        <end position="233"/>
    </location>
</feature>
<comment type="caution">
    <text evidence="2">The sequence shown here is derived from an EMBL/GenBank/DDBJ whole genome shotgun (WGS) entry which is preliminary data.</text>
</comment>
<accession>A0A5M6CNJ5</accession>
<sequence length="233" mass="25991">MRTADGNQINMALAVQRVIDKYENLWSSHNGFSKHVGLMRQYLDLIKLQQQNTEDGSGGVTLDKDHAANRAIEMGIDLAGSAYVYAKSIDSETLKAQFYIPKKKLTHVQEILSVSKLKELLKNMEAIEYDVQDYVSREELDALANAIKDYEGQVAGPRAFIVDRAKSNEIVAATVVELKSNFKDMDKLISKFKKTEFESEYTRARIVIDHGKGGPGKGSDEDAEDDGPEDKEG</sequence>